<dbReference type="Proteomes" id="UP001642502">
    <property type="component" value="Unassembled WGS sequence"/>
</dbReference>
<protein>
    <submittedName>
        <fullName evidence="2">Uncharacterized protein</fullName>
    </submittedName>
</protein>
<comment type="caution">
    <text evidence="2">The sequence shown here is derived from an EMBL/GenBank/DDBJ whole genome shotgun (WGS) entry which is preliminary data.</text>
</comment>
<evidence type="ECO:0000313" key="2">
    <source>
        <dbReference type="EMBL" id="CAK7272983.1"/>
    </source>
</evidence>
<evidence type="ECO:0000256" key="1">
    <source>
        <dbReference type="SAM" id="MobiDB-lite"/>
    </source>
</evidence>
<accession>A0ABP0DZE7</accession>
<evidence type="ECO:0000313" key="3">
    <source>
        <dbReference type="Proteomes" id="UP001642502"/>
    </source>
</evidence>
<reference evidence="2 3" key="1">
    <citation type="submission" date="2024-01" db="EMBL/GenBank/DDBJ databases">
        <authorList>
            <person name="Allen C."/>
            <person name="Tagirdzhanova G."/>
        </authorList>
    </citation>
    <scope>NUCLEOTIDE SEQUENCE [LARGE SCALE GENOMIC DNA]</scope>
    <source>
        <strain evidence="2 3">CBS 119000</strain>
    </source>
</reference>
<proteinExistence type="predicted"/>
<keyword evidence="3" id="KW-1185">Reference proteome</keyword>
<dbReference type="EMBL" id="CAWUON010000101">
    <property type="protein sequence ID" value="CAK7272983.1"/>
    <property type="molecule type" value="Genomic_DNA"/>
</dbReference>
<feature type="compositionally biased region" description="Acidic residues" evidence="1">
    <location>
        <begin position="120"/>
        <end position="156"/>
    </location>
</feature>
<gene>
    <name evidence="2" type="ORF">SEPCBS119000_005411</name>
</gene>
<feature type="region of interest" description="Disordered" evidence="1">
    <location>
        <begin position="96"/>
        <end position="156"/>
    </location>
</feature>
<name>A0ABP0DZE7_9PEZI</name>
<organism evidence="2 3">
    <name type="scientific">Sporothrix epigloea</name>
    <dbReference type="NCBI Taxonomy" id="1892477"/>
    <lineage>
        <taxon>Eukaryota</taxon>
        <taxon>Fungi</taxon>
        <taxon>Dikarya</taxon>
        <taxon>Ascomycota</taxon>
        <taxon>Pezizomycotina</taxon>
        <taxon>Sordariomycetes</taxon>
        <taxon>Sordariomycetidae</taxon>
        <taxon>Ophiostomatales</taxon>
        <taxon>Ophiostomataceae</taxon>
        <taxon>Sporothrix</taxon>
    </lineage>
</organism>
<sequence>MNEIPVLKTTMIVESHWRSLKHDYLHRFNRPRIDLVTWVLTMDVFPAATTRMDAILRRDSRTGRASWRKPFKSEWKKLPALDDNDSIASHYHTDYKKFEGSSSGGDDDDSSDEGSHSDSDSDSDSDSGSDSDSDSDSDSEGECDTGIEADPDEEIDFDAEGVFDDESGLAEKTGLSSQVIGDRRSEVGFSSNTDDASEALGPVIAKDPRPKLRRLLSMLDEQFMSAGNVELLEAVDDHLDLSFMDEIDRTKRQRTMPKTWDPKRSRIALYYRPLSL</sequence>